<reference evidence="1" key="1">
    <citation type="submission" date="2023-05" db="EMBL/GenBank/DDBJ databases">
        <authorList>
            <consortium name="ELIXIR-Norway"/>
        </authorList>
    </citation>
    <scope>NUCLEOTIDE SEQUENCE</scope>
</reference>
<dbReference type="Proteomes" id="UP001162501">
    <property type="component" value="Chromosome 9"/>
</dbReference>
<evidence type="ECO:0000313" key="1">
    <source>
        <dbReference type="EMBL" id="CAI9714364.1"/>
    </source>
</evidence>
<name>A0ACB0FMQ5_RANTA</name>
<sequence>MSQDPSISDLPGGEGGNPGGALPCQAWAGGGGGGRRAEWEGRGQRESAVTYICPGATGHRQSIQSLRQQLDAGRRERPGGSGWWSWAWVARSPPHPPLCRGQLGSPPSPSPAPATPRRAAAVARKSLKKSSTPGVSIWQLVEEVPKGCSTPDFVQRPIALALQEGKNATFRAVVCGEPRPRVRWHCSKGDLSSSSKYQVSSSTGSREHVLQINKLTGEDTDVYRCTAVNAYGEATCSARLTVIEVGFRKNRKRPNEPQEDLRKELVDFRKMLKKRDPPPAPKKEVDMERVWQLLMTADRKDYEQICLKYGIVDFRGMLRRLQRMSKEREEKLAPYLNTIANLRHVRVNKEGIATFGLELDLKSPESKIYLYKDGEMVPYGFNNQTKHSLRRLGKHYQFQIQDLKPEDAGIYQVRVEDAHVFTTELEASAIPPHVVVPLADVRCEERGDAVFECTLSSPCSSAAWRFQHRPLHLSDKYETFVSPDGLRHRLLVRGVRFSDMGLYSLGTKLHASSAWLVVEAGKDKSLLTTSADCQRQAQEGQSPEDFRSAHGEGGRSREQGPTGSSLQRAGLASGATASPVRGGLGGPGHSSMGDEEAAHAAWGPGQAREGFLEEEGGRVPGLGVDQLHGGRGGDRSLPGSLGGGLESGLGLAGAQQRGRSRDGAGPVGALEAGSWRPEAGGLGERAPWGAQAGPAGAGLEGQGSEILQGQSLGELGGEHGLSDGVGRGMAGPGWGHRAGPGGAGGGHGAGSPGALKPIGGRGSNSMAGWGPESWGSEKASDADHGDARGSWGSGAFAGRHLQEPPVSGGESFLQGRGAPEAKTGAEADDGGPGGPGGWRGGPRGLRAREGPESVGALGEVGRSSSGAQDPQAWTTGQRAPGEAMGPGPWEDTGSGPSKTGAHGRPGALVSGGERGGAGGPQAAGLTGSDARSYKLSESSGPGGTLGDTDGLRDSGAMGSEPGFWDRSRGSREKAPRGGVGHVGGLGGPEGMESGLGEGSGYPGGAGPAYRAGFSDGLGGPGAPGFGRGSGGMGAGAKAGYGDGLGSSGGVDSGAKAGYGDGLGGSGGMGAGAKAGYGDGLGGSGGMGAGAKAGYGDGLGGSGGMGAGAKAGYGDGLGGSGGMGAGAKAGYGDGLGGSGGMGAGAKAGYGDGLGGSGGMGAGAKAGYGDGLGGSGGMGAGAKAGYGDGLGGSGGMGAGAKAGYGDGLGGSGGMGAGAKAGYGDGLGGSGGMGAGAKAGYGDGLGGSGEMGAGAKAGYGDGLGGSGGMGAGAKAGYGDGLGGSGGMGAGAKAGYGDGLGGSGGMGAEDEVGFRDGSGGFGGAGSLAGVGKDSGFRGQEALGRGSGCGAASEGPYSGTSTKDGPEAGRGTGLVGGAGVGLGSSIAGRPGTVDGAAHGAGSESPGMLGVPGGPPRLSDGWDSESGLRGSGRPGAPEAWGAVSSEGKAGVAGQQDGSGLPGYPGHRGAPSREGGASGVPDGRRAVQGEAWAESAAQESGPDQDSRRSGPGAVGRGPESVQGALAPQGTGATQLGGKRVGAGRGAPVGTGQGLDSSQLPGERGRSTSGPAGGHGERHAWGPGGEDWGSGQDSSGAWDQPPGPWASSSLQGEDATLGGTRERPEGSWGWEGAPDGEEAGGGRSLGFLDGKASGLGRSRASGPGDSGAPRKGTSARGEDGSSRKPGGSGRQGARDGLDGPYGRKEPGDGSWGQGTGAPPGTGHRRGRGSLDAGDDRAHGPEALAEYEAVDEAGVAERRLGPYRSRTQTWSRVDPGAAKRGGADEARDLGQPPGGEDTGYPGEPPSHLGSSRADRDGGSDAYGRRRDATLSPRSRRKPGTGGFSEDARGPTGHFSQGLADVEVERGEAAVLSCTLIRDLGPGAWFKDGVKLSAQDGLALEQDGLAHRLVIAQADGTRAGRYSFAAGGQQSEATLTVHDPPVIAPDVSAKLREPLVVKAGKPVTMKVPFQSCLPVQATWRKDGEEVAGGSGRGAQVAVGDGFTRLCLPSASRQDRGQYSVTLRSQGGSTQAELTLQVLDKPQPPQGPLEVQDGHGAGVHLRWRPPKDDGGRALEQYVVERRQAGRSTWLKVGEPRSDSTSFTDAHTEQGKKYAYRVRAVTAEGPSEALESEEVLVAPEARPGPPSPPSILSASSQGVTLAWTAPRGPGSAHILGYLVEKRKKGSSAWAAVTQKPVPEKKWTVGDLQQGWQYEFRVTAVAPSGRGEPGPPSEAVFARDPMRPPGPVRDLQVTDTSHTSITLSWARPDSQDGDEPQGYVVEMRGAASPQWSPCHAGTVPGTTYTAKGLRPRESYLLRVTAVNDGGPGQPTALVSAVEAMPVSVRPKFRMDASMKDLLTVRAGDTVRVPVYFEAAPTPEVTWLKDGLPLPKRSVASVKDGLTQLLIPSASLSDSGAYTVVLRSPRGEEATYSLRLRVAARPRAPGPIVLREGTLGSVTIEWEPSPDETEAGAAPLHYAVLMRTSAHAPWCPAAERLHNCRFTLVGVLPGHEYHFRVVAKNELGASEPSDTRQPWVVPRQPPDKVTARGLSYREPDLSQKPRFLVGLRPHLLPLGSECCMTCAVQGQPRPHVSWFKNDQSLANHPSAYTTDVMGVCSLVIPSVSATDGGQYKAVAENTLGQAVSTATLIVTALAYECFQDQDNSTLALPSDQKMKTGTSGRQRVQEQVMMTVKRQKSKSSQSSTLSHSNRGSMYDGLADNYNNYGSSSRSSFYSKFQAGNGSWGYPIYNGTLQREGDSRRFSSYSQMESWGRQYPRGSCTAPGAGSDICFMQKIKASRSEPDLYCDPRGTLRKGTLGSKGHKTTQNRYSFYSTCSGQKAAKKCPGRPPSCTSKQDPVCVPPTSCTKDLSFSHSRASSKICSEDIECSGLTIPKAVQCLSSQDEKCQAIGAYYIQHTCFQDEAAKQQVYQLGGICKLVDLLRSPNQNVQQAAAGALRNLVFRSTANKLETRRQNGIREAVSLLRRTGSAEIQKQLTGLLWNLSSTDELKEELIAEALPVLADRVIVPFSGWCDGNSNLPREPVDPEVFFNATGCLRNLSSADAGRQTMRNYMGLIDSLMAYVQNCVAANRCDDKSVENCMCVLHNLSYRLDAEVPTRYRQLEYTARNAYTDKSSTGCFSNKSDRMTNNNYDCPLPEEEPNPKGSSWLYHSDAIRTYLNLMGKSKKDATLEACAGALQNLTASKGLMSSGMSQLIGLKEKGLPHIARLLQSGNSDVVRSGASLLSNMSRHPALHRVMGTQVFPEVTRLLTSHTGNTSNSEDILASACYTVRNLMASLPGMAKQHFSSSMINNVINLCRSSTSPKAAEAARLLLSDMWSSRELQGLLRQQGFDRSMLGTLAGANSLRNFTSRF</sequence>
<gene>
    <name evidence="1" type="ORF">MRATA1EN3_LOCUS25577</name>
</gene>
<evidence type="ECO:0000313" key="2">
    <source>
        <dbReference type="Proteomes" id="UP001162501"/>
    </source>
</evidence>
<dbReference type="EMBL" id="OX596093">
    <property type="protein sequence ID" value="CAI9714364.1"/>
    <property type="molecule type" value="Genomic_DNA"/>
</dbReference>
<accession>A0ACB0FMQ5</accession>
<proteinExistence type="predicted"/>
<organism evidence="1 2">
    <name type="scientific">Rangifer tarandus platyrhynchus</name>
    <name type="common">Svalbard reindeer</name>
    <dbReference type="NCBI Taxonomy" id="3082113"/>
    <lineage>
        <taxon>Eukaryota</taxon>
        <taxon>Metazoa</taxon>
        <taxon>Chordata</taxon>
        <taxon>Craniata</taxon>
        <taxon>Vertebrata</taxon>
        <taxon>Euteleostomi</taxon>
        <taxon>Mammalia</taxon>
        <taxon>Eutheria</taxon>
        <taxon>Laurasiatheria</taxon>
        <taxon>Artiodactyla</taxon>
        <taxon>Ruminantia</taxon>
        <taxon>Pecora</taxon>
        <taxon>Cervidae</taxon>
        <taxon>Odocoileinae</taxon>
        <taxon>Rangifer</taxon>
    </lineage>
</organism>
<protein>
    <submittedName>
        <fullName evidence="1">Uncharacterized protein</fullName>
    </submittedName>
</protein>